<evidence type="ECO:0000256" key="1">
    <source>
        <dbReference type="SAM" id="SignalP"/>
    </source>
</evidence>
<dbReference type="RefSeq" id="WP_025240304.1">
    <property type="nucleotide sequence ID" value="NZ_CP007441.1"/>
</dbReference>
<evidence type="ECO:0000313" key="2">
    <source>
        <dbReference type="EMBL" id="AHL77607.1"/>
    </source>
</evidence>
<dbReference type="EMBL" id="CP007441">
    <property type="protein sequence ID" value="AHL77607.1"/>
    <property type="molecule type" value="Genomic_DNA"/>
</dbReference>
<reference evidence="2 3" key="2">
    <citation type="submission" date="2014-03" db="EMBL/GenBank/DDBJ databases">
        <authorList>
            <person name="Baltrus D."/>
            <person name="Dougherty K."/>
        </authorList>
    </citation>
    <scope>NUCLEOTIDE SEQUENCE</scope>
    <source>
        <strain evidence="2 3">28a24</strain>
    </source>
</reference>
<feature type="chain" id="PRO_5004915009" evidence="1">
    <location>
        <begin position="26"/>
        <end position="183"/>
    </location>
</feature>
<proteinExistence type="predicted"/>
<dbReference type="KEGG" id="pstt:CH92_03005"/>
<name>W8RGG8_STUST</name>
<organism evidence="2 3">
    <name type="scientific">Stutzerimonas stutzeri</name>
    <name type="common">Pseudomonas stutzeri</name>
    <dbReference type="NCBI Taxonomy" id="316"/>
    <lineage>
        <taxon>Bacteria</taxon>
        <taxon>Pseudomonadati</taxon>
        <taxon>Pseudomonadota</taxon>
        <taxon>Gammaproteobacteria</taxon>
        <taxon>Pseudomonadales</taxon>
        <taxon>Pseudomonadaceae</taxon>
        <taxon>Stutzerimonas</taxon>
    </lineage>
</organism>
<dbReference type="AlphaFoldDB" id="W8RGG8"/>
<sequence>MKTMKAKTLLALLIYFTAAQSIAWAGAQSIHLKAHGGKVFFADPEQGNWRSVYYSKGNSHHELFPKQRAYFDESLPSDFSKSSRYLKIHKIIRVSIEGDAMGNDCERAYCAFVEMASGCIVRQETGSFCGGQWADTDDQWLWAGEEIVVDQRDPNNMSNSSIVEELVEINGDVNLPLCRPTNP</sequence>
<reference evidence="3" key="1">
    <citation type="journal article" date="2014" name="Genome Announc.">
        <title>Complete Genome Sequence of the Highly Transformable Pseudomonas stutzeri Strain 28a24.</title>
        <authorList>
            <person name="Smith B.A."/>
            <person name="Dougherty K.M."/>
            <person name="Baltrus D.A."/>
        </authorList>
    </citation>
    <scope>NUCLEOTIDE SEQUENCE [LARGE SCALE GENOMIC DNA]</scope>
    <source>
        <strain evidence="3">28a24</strain>
    </source>
</reference>
<evidence type="ECO:0000313" key="3">
    <source>
        <dbReference type="Proteomes" id="UP000019522"/>
    </source>
</evidence>
<keyword evidence="1" id="KW-0732">Signal</keyword>
<accession>W8RGG8</accession>
<dbReference type="Proteomes" id="UP000019522">
    <property type="component" value="Chromosome"/>
</dbReference>
<gene>
    <name evidence="2" type="ORF">CH92_03005</name>
</gene>
<feature type="signal peptide" evidence="1">
    <location>
        <begin position="1"/>
        <end position="25"/>
    </location>
</feature>
<protein>
    <submittedName>
        <fullName evidence="2">Uncharacterized protein</fullName>
    </submittedName>
</protein>
<dbReference type="OrthoDB" id="7033366at2"/>